<evidence type="ECO:0000256" key="2">
    <source>
        <dbReference type="SAM" id="Phobius"/>
    </source>
</evidence>
<dbReference type="AlphaFoldDB" id="A0A9P7VLX7"/>
<dbReference type="RefSeq" id="XP_043036387.1">
    <property type="nucleotide sequence ID" value="XM_043180633.1"/>
</dbReference>
<dbReference type="Pfam" id="PF16015">
    <property type="entry name" value="Promethin"/>
    <property type="match status" value="1"/>
</dbReference>
<feature type="region of interest" description="Disordered" evidence="1">
    <location>
        <begin position="150"/>
        <end position="205"/>
    </location>
</feature>
<keyword evidence="4" id="KW-1185">Reference proteome</keyword>
<organism evidence="3 4">
    <name type="scientific">Guyanagaster necrorhizus</name>
    <dbReference type="NCBI Taxonomy" id="856835"/>
    <lineage>
        <taxon>Eukaryota</taxon>
        <taxon>Fungi</taxon>
        <taxon>Dikarya</taxon>
        <taxon>Basidiomycota</taxon>
        <taxon>Agaricomycotina</taxon>
        <taxon>Agaricomycetes</taxon>
        <taxon>Agaricomycetidae</taxon>
        <taxon>Agaricales</taxon>
        <taxon>Marasmiineae</taxon>
        <taxon>Physalacriaceae</taxon>
        <taxon>Guyanagaster</taxon>
    </lineage>
</organism>
<proteinExistence type="predicted"/>
<accession>A0A9P7VLX7</accession>
<sequence length="205" mass="22482">MGPDENLASYFNRSAKDIHAYADRIEHGYARPALKTVKELLDEHPISFMFFLFFALLSFFPVLLFLGCSFFVTLSFVLFALSSALLVSGIFIFTFACILIFVLIMNFCIAALPTVALFSAYSVIRLLTLTRSGGRAGAAEWVDETKSFFFSSGSKKPPVKEDDEDIDGASNQSAGSVVVVENKERESTATSNGPEEPANGVKEED</sequence>
<evidence type="ECO:0000313" key="3">
    <source>
        <dbReference type="EMBL" id="KAG7442887.1"/>
    </source>
</evidence>
<comment type="caution">
    <text evidence="3">The sequence shown here is derived from an EMBL/GenBank/DDBJ whole genome shotgun (WGS) entry which is preliminary data.</text>
</comment>
<dbReference type="EMBL" id="MU250548">
    <property type="protein sequence ID" value="KAG7442887.1"/>
    <property type="molecule type" value="Genomic_DNA"/>
</dbReference>
<evidence type="ECO:0000256" key="1">
    <source>
        <dbReference type="SAM" id="MobiDB-lite"/>
    </source>
</evidence>
<keyword evidence="2" id="KW-0472">Membrane</keyword>
<name>A0A9P7VLX7_9AGAR</name>
<reference evidence="3" key="1">
    <citation type="submission" date="2020-11" db="EMBL/GenBank/DDBJ databases">
        <title>Adaptations for nitrogen fixation in a non-lichenized fungal sporocarp promotes dispersal by wood-feeding termites.</title>
        <authorList>
            <consortium name="DOE Joint Genome Institute"/>
            <person name="Koch R.A."/>
            <person name="Yoon G."/>
            <person name="Arayal U."/>
            <person name="Lail K."/>
            <person name="Amirebrahimi M."/>
            <person name="Labutti K."/>
            <person name="Lipzen A."/>
            <person name="Riley R."/>
            <person name="Barry K."/>
            <person name="Henrissat B."/>
            <person name="Grigoriev I.V."/>
            <person name="Herr J.R."/>
            <person name="Aime M.C."/>
        </authorList>
    </citation>
    <scope>NUCLEOTIDE SEQUENCE</scope>
    <source>
        <strain evidence="3">MCA 3950</strain>
    </source>
</reference>
<dbReference type="OrthoDB" id="3159957at2759"/>
<gene>
    <name evidence="3" type="ORF">BT62DRAFT_362401</name>
</gene>
<feature type="transmembrane region" description="Helical" evidence="2">
    <location>
        <begin position="84"/>
        <end position="104"/>
    </location>
</feature>
<feature type="transmembrane region" description="Helical" evidence="2">
    <location>
        <begin position="110"/>
        <end position="128"/>
    </location>
</feature>
<keyword evidence="2" id="KW-0812">Transmembrane</keyword>
<dbReference type="Proteomes" id="UP000812287">
    <property type="component" value="Unassembled WGS sequence"/>
</dbReference>
<evidence type="ECO:0000313" key="4">
    <source>
        <dbReference type="Proteomes" id="UP000812287"/>
    </source>
</evidence>
<feature type="transmembrane region" description="Helical" evidence="2">
    <location>
        <begin position="48"/>
        <end position="72"/>
    </location>
</feature>
<dbReference type="GeneID" id="66102929"/>
<keyword evidence="2" id="KW-1133">Transmembrane helix</keyword>
<protein>
    <submittedName>
        <fullName evidence="3">Uncharacterized protein</fullName>
    </submittedName>
</protein>